<dbReference type="PANTHER" id="PTHR12213">
    <property type="entry name" value="CORRINOID ADENOSYLTRANSFERASE"/>
    <property type="match status" value="1"/>
</dbReference>
<reference evidence="6 7" key="1">
    <citation type="journal article" date="2015" name="Appl. Microbiol. Biotechnol.">
        <title>The consequence of an additional NADH dehydrogenase paralog on the growth of Gluconobacter oxydans DSM3504.</title>
        <authorList>
            <person name="Kostner D."/>
            <person name="Luchterhand B."/>
            <person name="Junker A."/>
            <person name="Volland S."/>
            <person name="Daniel R."/>
            <person name="Buchs J."/>
            <person name="Liebl W."/>
            <person name="Ehrenreich A."/>
        </authorList>
    </citation>
    <scope>NUCLEOTIDE SEQUENCE [LARGE SCALE GENOMIC DNA]</scope>
    <source>
        <strain evidence="6">DSM 3504</strain>
    </source>
</reference>
<feature type="domain" description="Cobalamin adenosyltransferase-like" evidence="5">
    <location>
        <begin position="8"/>
        <end position="169"/>
    </location>
</feature>
<protein>
    <recommendedName>
        <fullName evidence="4">Corrinoid adenosyltransferase</fullName>
        <ecNumber evidence="4">2.5.1.17</ecNumber>
    </recommendedName>
    <alternativeName>
        <fullName evidence="4">Cob(II)alamin adenosyltransferase</fullName>
    </alternativeName>
    <alternativeName>
        <fullName evidence="4">Cob(II)yrinic acid a,c-diamide adenosyltransferase</fullName>
    </alternativeName>
    <alternativeName>
        <fullName evidence="4">Cobinamide/cobalamin adenosyltransferase</fullName>
    </alternativeName>
</protein>
<proteinExistence type="inferred from homology"/>
<dbReference type="NCBIfam" id="TIGR00636">
    <property type="entry name" value="PduO_Nterm"/>
    <property type="match status" value="1"/>
</dbReference>
<dbReference type="UniPathway" id="UPA00148">
    <property type="reaction ID" value="UER00233"/>
</dbReference>
<evidence type="ECO:0000256" key="4">
    <source>
        <dbReference type="RuleBase" id="RU366026"/>
    </source>
</evidence>
<comment type="similarity">
    <text evidence="4">Belongs to the Cob(I)alamin adenosyltransferase family.</text>
</comment>
<evidence type="ECO:0000259" key="5">
    <source>
        <dbReference type="Pfam" id="PF01923"/>
    </source>
</evidence>
<dbReference type="KEGG" id="goy:GLS_c02090"/>
<dbReference type="PANTHER" id="PTHR12213:SF0">
    <property type="entry name" value="CORRINOID ADENOSYLTRANSFERASE MMAB"/>
    <property type="match status" value="1"/>
</dbReference>
<keyword evidence="4" id="KW-0169">Cobalamin biosynthesis</keyword>
<name>A0A067Z1C4_GLUOY</name>
<dbReference type="RefSeq" id="WP_041110642.1">
    <property type="nucleotide sequence ID" value="NZ_CP004373.1"/>
</dbReference>
<keyword evidence="3 4" id="KW-0067">ATP-binding</keyword>
<organism evidence="6 7">
    <name type="scientific">Gluconobacter oxydans DSM 3504</name>
    <dbReference type="NCBI Taxonomy" id="1288313"/>
    <lineage>
        <taxon>Bacteria</taxon>
        <taxon>Pseudomonadati</taxon>
        <taxon>Pseudomonadota</taxon>
        <taxon>Alphaproteobacteria</taxon>
        <taxon>Acetobacterales</taxon>
        <taxon>Acetobacteraceae</taxon>
        <taxon>Gluconobacter</taxon>
    </lineage>
</organism>
<dbReference type="GeneID" id="56904454"/>
<dbReference type="EMBL" id="CP004373">
    <property type="protein sequence ID" value="AHK70133.1"/>
    <property type="molecule type" value="Genomic_DNA"/>
</dbReference>
<evidence type="ECO:0000256" key="2">
    <source>
        <dbReference type="ARBA" id="ARBA00022741"/>
    </source>
</evidence>
<dbReference type="GO" id="GO:0009236">
    <property type="term" value="P:cobalamin biosynthetic process"/>
    <property type="evidence" value="ECO:0007669"/>
    <property type="project" value="UniProtKB-UniRule"/>
</dbReference>
<sequence>MSIRIDRIVTRGGDGGQTSLGDGTRVSKSSDRIEAMGTVDELNAQLGVLCCYMAQDTRSAGLEDEVRQIQSCLFDLGADLCLPDPDRAPSLTAEASLWLEDRLEEMRQSQQELRSFVLPGGSLVAAHAHLARTVARRAERRVAVLEQVPAETLRFLNRLSDYFFVLARHANNHGETDILWSPGRWHQKKI</sequence>
<gene>
    <name evidence="6" type="ORF">GLS_c02090</name>
</gene>
<dbReference type="InterPro" id="IPR016030">
    <property type="entry name" value="CblAdoTrfase-like"/>
</dbReference>
<dbReference type="GO" id="GO:0008817">
    <property type="term" value="F:corrinoid adenosyltransferase activity"/>
    <property type="evidence" value="ECO:0007669"/>
    <property type="project" value="UniProtKB-UniRule"/>
</dbReference>
<dbReference type="Pfam" id="PF01923">
    <property type="entry name" value="Cob_adeno_trans"/>
    <property type="match status" value="1"/>
</dbReference>
<keyword evidence="1 4" id="KW-0808">Transferase</keyword>
<dbReference type="GO" id="GO:0005524">
    <property type="term" value="F:ATP binding"/>
    <property type="evidence" value="ECO:0007669"/>
    <property type="project" value="UniProtKB-UniRule"/>
</dbReference>
<dbReference type="Proteomes" id="UP000031656">
    <property type="component" value="Chromosome"/>
</dbReference>
<evidence type="ECO:0000256" key="1">
    <source>
        <dbReference type="ARBA" id="ARBA00022679"/>
    </source>
</evidence>
<evidence type="ECO:0000313" key="6">
    <source>
        <dbReference type="EMBL" id="AHK70133.1"/>
    </source>
</evidence>
<dbReference type="AlphaFoldDB" id="A0A067Z1C4"/>
<dbReference type="InterPro" id="IPR036451">
    <property type="entry name" value="CblAdoTrfase-like_sf"/>
</dbReference>
<comment type="catalytic activity">
    <reaction evidence="4">
        <text>2 cob(II)alamin + reduced [electron-transfer flavoprotein] + 2 ATP = 2 adenosylcob(III)alamin + 2 triphosphate + oxidized [electron-transfer flavoprotein] + 3 H(+)</text>
        <dbReference type="Rhea" id="RHEA:28671"/>
        <dbReference type="Rhea" id="RHEA-COMP:10685"/>
        <dbReference type="Rhea" id="RHEA-COMP:10686"/>
        <dbReference type="ChEBI" id="CHEBI:15378"/>
        <dbReference type="ChEBI" id="CHEBI:16304"/>
        <dbReference type="ChEBI" id="CHEBI:18036"/>
        <dbReference type="ChEBI" id="CHEBI:18408"/>
        <dbReference type="ChEBI" id="CHEBI:30616"/>
        <dbReference type="ChEBI" id="CHEBI:57692"/>
        <dbReference type="ChEBI" id="CHEBI:58307"/>
        <dbReference type="EC" id="2.5.1.17"/>
    </reaction>
</comment>
<comment type="pathway">
    <text evidence="4">Cofactor biosynthesis; adenosylcobalamin biosynthesis; adenosylcobalamin from cob(II)yrinate a,c-diamide: step 2/7.</text>
</comment>
<dbReference type="HOGENOM" id="CLU_083486_0_2_5"/>
<dbReference type="EC" id="2.5.1.17" evidence="4"/>
<evidence type="ECO:0000256" key="3">
    <source>
        <dbReference type="ARBA" id="ARBA00022840"/>
    </source>
</evidence>
<accession>A0A067Z1C4</accession>
<keyword evidence="2 4" id="KW-0547">Nucleotide-binding</keyword>
<dbReference type="SUPFAM" id="SSF89028">
    <property type="entry name" value="Cobalamin adenosyltransferase-like"/>
    <property type="match status" value="1"/>
</dbReference>
<dbReference type="InterPro" id="IPR029499">
    <property type="entry name" value="PduO-typ"/>
</dbReference>
<comment type="catalytic activity">
    <reaction evidence="4">
        <text>2 cob(II)yrinate a,c diamide + reduced [electron-transfer flavoprotein] + 2 ATP = 2 adenosylcob(III)yrinate a,c-diamide + 2 triphosphate + oxidized [electron-transfer flavoprotein] + 3 H(+)</text>
        <dbReference type="Rhea" id="RHEA:11528"/>
        <dbReference type="Rhea" id="RHEA-COMP:10685"/>
        <dbReference type="Rhea" id="RHEA-COMP:10686"/>
        <dbReference type="ChEBI" id="CHEBI:15378"/>
        <dbReference type="ChEBI" id="CHEBI:18036"/>
        <dbReference type="ChEBI" id="CHEBI:30616"/>
        <dbReference type="ChEBI" id="CHEBI:57692"/>
        <dbReference type="ChEBI" id="CHEBI:58307"/>
        <dbReference type="ChEBI" id="CHEBI:58503"/>
        <dbReference type="ChEBI" id="CHEBI:58537"/>
        <dbReference type="EC" id="2.5.1.17"/>
    </reaction>
</comment>
<evidence type="ECO:0000313" key="7">
    <source>
        <dbReference type="Proteomes" id="UP000031656"/>
    </source>
</evidence>
<dbReference type="Gene3D" id="1.20.1200.10">
    <property type="entry name" value="Cobalamin adenosyltransferase-like"/>
    <property type="match status" value="1"/>
</dbReference>